<dbReference type="GO" id="GO:0002161">
    <property type="term" value="F:aminoacyl-tRNA deacylase activity"/>
    <property type="evidence" value="ECO:0007669"/>
    <property type="project" value="InterPro"/>
</dbReference>
<gene>
    <name evidence="4" type="primary">LOC111301687</name>
</gene>
<dbReference type="Proteomes" id="UP000515121">
    <property type="component" value="Unplaced"/>
</dbReference>
<dbReference type="Gene3D" id="3.90.960.10">
    <property type="entry name" value="YbaK/aminoacyl-tRNA synthetase-associated domain"/>
    <property type="match status" value="1"/>
</dbReference>
<protein>
    <submittedName>
        <fullName evidence="4">Uncharacterized protein LOC111301687 isoform X2</fullName>
    </submittedName>
</protein>
<dbReference type="AlphaFoldDB" id="A0A6P5ZLP2"/>
<reference evidence="4" key="1">
    <citation type="submission" date="2025-08" db="UniProtKB">
        <authorList>
            <consortium name="RefSeq"/>
        </authorList>
    </citation>
    <scope>IDENTIFICATION</scope>
    <source>
        <tissue evidence="4">Fruit stalk</tissue>
    </source>
</reference>
<evidence type="ECO:0000313" key="3">
    <source>
        <dbReference type="Proteomes" id="UP000515121"/>
    </source>
</evidence>
<evidence type="ECO:0000259" key="2">
    <source>
        <dbReference type="Pfam" id="PF04073"/>
    </source>
</evidence>
<evidence type="ECO:0000256" key="1">
    <source>
        <dbReference type="ARBA" id="ARBA00010201"/>
    </source>
</evidence>
<dbReference type="SUPFAM" id="SSF55826">
    <property type="entry name" value="YbaK/ProRS associated domain"/>
    <property type="match status" value="1"/>
</dbReference>
<evidence type="ECO:0000313" key="4">
    <source>
        <dbReference type="RefSeq" id="XP_022753305.1"/>
    </source>
</evidence>
<keyword evidence="3" id="KW-1185">Reference proteome</keyword>
<organism evidence="3 4">
    <name type="scientific">Durio zibethinus</name>
    <name type="common">Durian</name>
    <dbReference type="NCBI Taxonomy" id="66656"/>
    <lineage>
        <taxon>Eukaryota</taxon>
        <taxon>Viridiplantae</taxon>
        <taxon>Streptophyta</taxon>
        <taxon>Embryophyta</taxon>
        <taxon>Tracheophyta</taxon>
        <taxon>Spermatophyta</taxon>
        <taxon>Magnoliopsida</taxon>
        <taxon>eudicotyledons</taxon>
        <taxon>Gunneridae</taxon>
        <taxon>Pentapetalae</taxon>
        <taxon>rosids</taxon>
        <taxon>malvids</taxon>
        <taxon>Malvales</taxon>
        <taxon>Malvaceae</taxon>
        <taxon>Helicteroideae</taxon>
        <taxon>Durio</taxon>
    </lineage>
</organism>
<proteinExistence type="inferred from homology"/>
<dbReference type="InterPro" id="IPR036754">
    <property type="entry name" value="YbaK/aa-tRNA-synt-asso_dom_sf"/>
</dbReference>
<accession>A0A6P5ZLP2</accession>
<dbReference type="PANTHER" id="PTHR31423:SF3">
    <property type="entry name" value="PROLYL-TRNA SYNTHETASE ASSOCIATED DOMAIN-CONTAINING PROTEIN 1-RELATED"/>
    <property type="match status" value="1"/>
</dbReference>
<dbReference type="GeneID" id="111301687"/>
<sequence>MDYSKEQLLARLKDKKQRYYIVSALADIKVDLKVLSWRLGLGNGGLRMAPEEALSEILQLLMPTVLTSFLYQLGEIHLTFIWRLTLLWGKISPPI</sequence>
<dbReference type="InterPro" id="IPR007214">
    <property type="entry name" value="YbaK/aa-tRNA-synth-assoc-dom"/>
</dbReference>
<name>A0A6P5ZLP2_DURZI</name>
<dbReference type="PANTHER" id="PTHR31423">
    <property type="entry name" value="YBAK DOMAIN-CONTAINING PROTEIN"/>
    <property type="match status" value="1"/>
</dbReference>
<dbReference type="Pfam" id="PF04073">
    <property type="entry name" value="tRNA_edit"/>
    <property type="match status" value="1"/>
</dbReference>
<comment type="similarity">
    <text evidence="1">Belongs to the PRORSD1 family.</text>
</comment>
<dbReference type="RefSeq" id="XP_022753305.1">
    <property type="nucleotide sequence ID" value="XM_022897570.1"/>
</dbReference>
<dbReference type="InterPro" id="IPR040285">
    <property type="entry name" value="ProX/PRXD1"/>
</dbReference>
<feature type="domain" description="YbaK/aminoacyl-tRNA synthetase-associated" evidence="2">
    <location>
        <begin position="12"/>
        <end position="60"/>
    </location>
</feature>